<accession>X1DYW9</accession>
<dbReference type="PANTHER" id="PTHR11138:SF5">
    <property type="entry name" value="METHIONYL-TRNA FORMYLTRANSFERASE, MITOCHONDRIAL"/>
    <property type="match status" value="1"/>
</dbReference>
<dbReference type="SUPFAM" id="SSF53328">
    <property type="entry name" value="Formyltransferase"/>
    <property type="match status" value="1"/>
</dbReference>
<dbReference type="InterPro" id="IPR036477">
    <property type="entry name" value="Formyl_transf_N_sf"/>
</dbReference>
<dbReference type="Pfam" id="PF00551">
    <property type="entry name" value="Formyl_trans_N"/>
    <property type="match status" value="1"/>
</dbReference>
<dbReference type="AlphaFoldDB" id="X1DYW9"/>
<dbReference type="GO" id="GO:0004479">
    <property type="term" value="F:methionyl-tRNA formyltransferase activity"/>
    <property type="evidence" value="ECO:0007669"/>
    <property type="project" value="UniProtKB-EC"/>
</dbReference>
<dbReference type="InterPro" id="IPR002376">
    <property type="entry name" value="Formyl_transf_N"/>
</dbReference>
<gene>
    <name evidence="3" type="ORF">S01H4_47729</name>
</gene>
<evidence type="ECO:0000256" key="1">
    <source>
        <dbReference type="ARBA" id="ARBA00012261"/>
    </source>
</evidence>
<dbReference type="EC" id="2.1.2.9" evidence="1"/>
<organism evidence="3">
    <name type="scientific">marine sediment metagenome</name>
    <dbReference type="NCBI Taxonomy" id="412755"/>
    <lineage>
        <taxon>unclassified sequences</taxon>
        <taxon>metagenomes</taxon>
        <taxon>ecological metagenomes</taxon>
    </lineage>
</organism>
<dbReference type="InterPro" id="IPR041711">
    <property type="entry name" value="Met-tRNA-FMT_N"/>
</dbReference>
<evidence type="ECO:0000313" key="3">
    <source>
        <dbReference type="EMBL" id="GAH01583.1"/>
    </source>
</evidence>
<dbReference type="PANTHER" id="PTHR11138">
    <property type="entry name" value="METHIONYL-TRNA FORMYLTRANSFERASE"/>
    <property type="match status" value="1"/>
</dbReference>
<dbReference type="EMBL" id="BART01026827">
    <property type="protein sequence ID" value="GAH01583.1"/>
    <property type="molecule type" value="Genomic_DNA"/>
</dbReference>
<evidence type="ECO:0000259" key="2">
    <source>
        <dbReference type="Pfam" id="PF00551"/>
    </source>
</evidence>
<dbReference type="GO" id="GO:0005829">
    <property type="term" value="C:cytosol"/>
    <property type="evidence" value="ECO:0007669"/>
    <property type="project" value="TreeGrafter"/>
</dbReference>
<name>X1DYW9_9ZZZZ</name>
<protein>
    <recommendedName>
        <fullName evidence="1">methionyl-tRNA formyltransferase</fullName>
        <ecNumber evidence="1">2.1.2.9</ecNumber>
    </recommendedName>
</protein>
<feature type="domain" description="Formyl transferase N-terminal" evidence="2">
    <location>
        <begin position="7"/>
        <end position="123"/>
    </location>
</feature>
<comment type="caution">
    <text evidence="3">The sequence shown here is derived from an EMBL/GenBank/DDBJ whole genome shotgun (WGS) entry which is preliminary data.</text>
</comment>
<dbReference type="CDD" id="cd08646">
    <property type="entry name" value="FMT_core_Met-tRNA-FMT_N"/>
    <property type="match status" value="1"/>
</dbReference>
<dbReference type="Gene3D" id="3.40.50.170">
    <property type="entry name" value="Formyl transferase, N-terminal domain"/>
    <property type="match status" value="1"/>
</dbReference>
<sequence>MKAQFTIIFMGTPDFAVPTLQALIQNRYAVPLVVTQPDRPKGRGRKRVAPPVKIKALELGLEILQPSTLKDEKFRDQIRQLQPDFFVVLAFGHILSENILQLPKLATINIHASLLPKYRGPAPEAGR</sequence>
<proteinExistence type="predicted"/>
<reference evidence="3" key="1">
    <citation type="journal article" date="2014" name="Front. Microbiol.">
        <title>High frequency of phylogenetically diverse reductive dehalogenase-homologous genes in deep subseafloor sedimentary metagenomes.</title>
        <authorList>
            <person name="Kawai M."/>
            <person name="Futagami T."/>
            <person name="Toyoda A."/>
            <person name="Takaki Y."/>
            <person name="Nishi S."/>
            <person name="Hori S."/>
            <person name="Arai W."/>
            <person name="Tsubouchi T."/>
            <person name="Morono Y."/>
            <person name="Uchiyama I."/>
            <person name="Ito T."/>
            <person name="Fujiyama A."/>
            <person name="Inagaki F."/>
            <person name="Takami H."/>
        </authorList>
    </citation>
    <scope>NUCLEOTIDE SEQUENCE</scope>
    <source>
        <strain evidence="3">Expedition CK06-06</strain>
    </source>
</reference>